<dbReference type="GeneID" id="102808356"/>
<proteinExistence type="predicted"/>
<dbReference type="RefSeq" id="XP_006821533.1">
    <property type="nucleotide sequence ID" value="XM_006821470.1"/>
</dbReference>
<organism evidence="1 2">
    <name type="scientific">Saccoglossus kowalevskii</name>
    <name type="common">Acorn worm</name>
    <dbReference type="NCBI Taxonomy" id="10224"/>
    <lineage>
        <taxon>Eukaryota</taxon>
        <taxon>Metazoa</taxon>
        <taxon>Hemichordata</taxon>
        <taxon>Enteropneusta</taxon>
        <taxon>Harrimaniidae</taxon>
        <taxon>Saccoglossus</taxon>
    </lineage>
</organism>
<keyword evidence="1" id="KW-1185">Reference proteome</keyword>
<evidence type="ECO:0000313" key="1">
    <source>
        <dbReference type="Proteomes" id="UP000694865"/>
    </source>
</evidence>
<dbReference type="Proteomes" id="UP000694865">
    <property type="component" value="Unplaced"/>
</dbReference>
<dbReference type="PANTHER" id="PTHR22955:SF66">
    <property type="entry name" value="INTEGRASE CATALYTIC DOMAIN-CONTAINING PROTEIN"/>
    <property type="match status" value="1"/>
</dbReference>
<evidence type="ECO:0000313" key="2">
    <source>
        <dbReference type="RefSeq" id="XP_006821533.1"/>
    </source>
</evidence>
<accession>A0ABM0MNE2</accession>
<name>A0ABM0MNE2_SACKO</name>
<gene>
    <name evidence="2" type="primary">LOC102808356</name>
</gene>
<dbReference type="InterPro" id="IPR008042">
    <property type="entry name" value="Retrotrans_Pao"/>
</dbReference>
<sequence length="130" mass="14690">MAKTRVKPIKPTMTLPGLEIMAATIATRLAKFALNALTKVNIVKCVLWSDSQIALYWIKSDKKLPVFVTNRAREIRDGPFNEIKYYPTADNPDDLLTRGITATGLSCSTLWWEGPNWLKRVNGHNVKTPY</sequence>
<protein>
    <submittedName>
        <fullName evidence="2">Uncharacterized protein LOC102808356</fullName>
    </submittedName>
</protein>
<dbReference type="Pfam" id="PF05380">
    <property type="entry name" value="Peptidase_A17"/>
    <property type="match status" value="1"/>
</dbReference>
<dbReference type="PANTHER" id="PTHR22955">
    <property type="entry name" value="RETROTRANSPOSON"/>
    <property type="match status" value="1"/>
</dbReference>
<reference evidence="2" key="1">
    <citation type="submission" date="2025-08" db="UniProtKB">
        <authorList>
            <consortium name="RefSeq"/>
        </authorList>
    </citation>
    <scope>IDENTIFICATION</scope>
    <source>
        <tissue evidence="2">Testes</tissue>
    </source>
</reference>